<feature type="transmembrane region" description="Helical" evidence="7">
    <location>
        <begin position="164"/>
        <end position="181"/>
    </location>
</feature>
<keyword evidence="4 7" id="KW-0812">Transmembrane</keyword>
<sequence length="254" mass="27956">MNTIFSKLAPWALPISLLVCWQIFSVIGVISNRFLPAPSDIGLATIKLLSNGELFEHIFVSSQRALLGLLIGGAIGFVFGVVNGISKISETLFDSTIQMIRNIPHLSLIPLVILWFGIGEEGKIFLIALGVLFPIYLNTFHGIRSVDPELIEMGKSYGLKNGQLFLQIILPGALSSILVGLRFGLGIMWVTLIVAETISASAGIGYLAMDAREFMQLDIVVLSIILYAALGKLSDWMAKVLEYRFLKWNPNYQK</sequence>
<dbReference type="Proteomes" id="UP001589833">
    <property type="component" value="Unassembled WGS sequence"/>
</dbReference>
<feature type="transmembrane region" description="Helical" evidence="7">
    <location>
        <begin position="187"/>
        <end position="207"/>
    </location>
</feature>
<dbReference type="EMBL" id="JBHLTR010000006">
    <property type="protein sequence ID" value="MFC0558876.1"/>
    <property type="molecule type" value="Genomic_DNA"/>
</dbReference>
<dbReference type="PROSITE" id="PS50928">
    <property type="entry name" value="ABC_TM1"/>
    <property type="match status" value="1"/>
</dbReference>
<evidence type="ECO:0000256" key="6">
    <source>
        <dbReference type="ARBA" id="ARBA00023136"/>
    </source>
</evidence>
<dbReference type="RefSeq" id="WP_273839474.1">
    <property type="nucleotide sequence ID" value="NZ_JAQQWT010000001.1"/>
</dbReference>
<comment type="caution">
    <text evidence="9">The sequence shown here is derived from an EMBL/GenBank/DDBJ whole genome shotgun (WGS) entry which is preliminary data.</text>
</comment>
<dbReference type="InterPro" id="IPR000515">
    <property type="entry name" value="MetI-like"/>
</dbReference>
<dbReference type="SUPFAM" id="SSF161098">
    <property type="entry name" value="MetI-like"/>
    <property type="match status" value="1"/>
</dbReference>
<dbReference type="PANTHER" id="PTHR30151:SF38">
    <property type="entry name" value="ALIPHATIC SULFONATES TRANSPORT PERMEASE PROTEIN SSUC-RELATED"/>
    <property type="match status" value="1"/>
</dbReference>
<evidence type="ECO:0000256" key="3">
    <source>
        <dbReference type="ARBA" id="ARBA00022475"/>
    </source>
</evidence>
<dbReference type="Gene3D" id="1.10.3720.10">
    <property type="entry name" value="MetI-like"/>
    <property type="match status" value="1"/>
</dbReference>
<gene>
    <name evidence="9" type="ORF">ACFFH4_07405</name>
</gene>
<accession>A0ABV6NDZ1</accession>
<dbReference type="InterPro" id="IPR035906">
    <property type="entry name" value="MetI-like_sf"/>
</dbReference>
<keyword evidence="2 7" id="KW-0813">Transport</keyword>
<evidence type="ECO:0000259" key="8">
    <source>
        <dbReference type="PROSITE" id="PS50928"/>
    </source>
</evidence>
<evidence type="ECO:0000313" key="9">
    <source>
        <dbReference type="EMBL" id="MFC0558876.1"/>
    </source>
</evidence>
<evidence type="ECO:0000256" key="4">
    <source>
        <dbReference type="ARBA" id="ARBA00022692"/>
    </source>
</evidence>
<evidence type="ECO:0000256" key="7">
    <source>
        <dbReference type="RuleBase" id="RU363032"/>
    </source>
</evidence>
<keyword evidence="10" id="KW-1185">Reference proteome</keyword>
<evidence type="ECO:0000256" key="1">
    <source>
        <dbReference type="ARBA" id="ARBA00004651"/>
    </source>
</evidence>
<comment type="similarity">
    <text evidence="7">Belongs to the binding-protein-dependent transport system permease family.</text>
</comment>
<feature type="transmembrane region" description="Helical" evidence="7">
    <location>
        <begin position="98"/>
        <end position="118"/>
    </location>
</feature>
<reference evidence="9 10" key="1">
    <citation type="submission" date="2024-09" db="EMBL/GenBank/DDBJ databases">
        <authorList>
            <person name="Sun Q."/>
            <person name="Mori K."/>
        </authorList>
    </citation>
    <scope>NUCLEOTIDE SEQUENCE [LARGE SCALE GENOMIC DNA]</scope>
    <source>
        <strain evidence="9 10">NCAIM B.02301</strain>
    </source>
</reference>
<name>A0ABV6NDZ1_9BACI</name>
<protein>
    <submittedName>
        <fullName evidence="9">ABC transporter permease subunit</fullName>
    </submittedName>
</protein>
<organism evidence="9 10">
    <name type="scientific">Halalkalibacter alkalisediminis</name>
    <dbReference type="NCBI Taxonomy" id="935616"/>
    <lineage>
        <taxon>Bacteria</taxon>
        <taxon>Bacillati</taxon>
        <taxon>Bacillota</taxon>
        <taxon>Bacilli</taxon>
        <taxon>Bacillales</taxon>
        <taxon>Bacillaceae</taxon>
        <taxon>Halalkalibacter</taxon>
    </lineage>
</organism>
<feature type="domain" description="ABC transmembrane type-1" evidence="8">
    <location>
        <begin position="54"/>
        <end position="238"/>
    </location>
</feature>
<comment type="subcellular location">
    <subcellularLocation>
        <location evidence="1 7">Cell membrane</location>
        <topology evidence="1 7">Multi-pass membrane protein</topology>
    </subcellularLocation>
</comment>
<proteinExistence type="inferred from homology"/>
<keyword evidence="3" id="KW-1003">Cell membrane</keyword>
<evidence type="ECO:0000256" key="2">
    <source>
        <dbReference type="ARBA" id="ARBA00022448"/>
    </source>
</evidence>
<keyword evidence="6 7" id="KW-0472">Membrane</keyword>
<dbReference type="PANTHER" id="PTHR30151">
    <property type="entry name" value="ALKANE SULFONATE ABC TRANSPORTER-RELATED, MEMBRANE SUBUNIT"/>
    <property type="match status" value="1"/>
</dbReference>
<feature type="transmembrane region" description="Helical" evidence="7">
    <location>
        <begin position="124"/>
        <end position="143"/>
    </location>
</feature>
<dbReference type="CDD" id="cd06261">
    <property type="entry name" value="TM_PBP2"/>
    <property type="match status" value="1"/>
</dbReference>
<evidence type="ECO:0000256" key="5">
    <source>
        <dbReference type="ARBA" id="ARBA00022989"/>
    </source>
</evidence>
<feature type="transmembrane region" description="Helical" evidence="7">
    <location>
        <begin position="65"/>
        <end position="86"/>
    </location>
</feature>
<feature type="transmembrane region" description="Helical" evidence="7">
    <location>
        <begin position="12"/>
        <end position="30"/>
    </location>
</feature>
<feature type="transmembrane region" description="Helical" evidence="7">
    <location>
        <begin position="219"/>
        <end position="238"/>
    </location>
</feature>
<evidence type="ECO:0000313" key="10">
    <source>
        <dbReference type="Proteomes" id="UP001589833"/>
    </source>
</evidence>
<dbReference type="Pfam" id="PF00528">
    <property type="entry name" value="BPD_transp_1"/>
    <property type="match status" value="1"/>
</dbReference>
<keyword evidence="5 7" id="KW-1133">Transmembrane helix</keyword>